<dbReference type="InterPro" id="IPR012933">
    <property type="entry name" value="HicA_mRNA_interferase"/>
</dbReference>
<keyword evidence="5" id="KW-0378">Hydrolase</keyword>
<sequence length="69" mass="7919">MVKEMRYRDVKRALLDQDCIHKTTKGSHEKWVCPCGQHQVIIPNHRVVSPGVIRDAVAKLTCLPKGWLQ</sequence>
<evidence type="ECO:0008006" key="10">
    <source>
        <dbReference type="Google" id="ProtNLM"/>
    </source>
</evidence>
<evidence type="ECO:0000256" key="5">
    <source>
        <dbReference type="ARBA" id="ARBA00022801"/>
    </source>
</evidence>
<dbReference type="Proteomes" id="UP001501624">
    <property type="component" value="Unassembled WGS sequence"/>
</dbReference>
<evidence type="ECO:0000256" key="2">
    <source>
        <dbReference type="ARBA" id="ARBA00022649"/>
    </source>
</evidence>
<dbReference type="InterPro" id="IPR038570">
    <property type="entry name" value="HicA_sf"/>
</dbReference>
<organism evidence="8 9">
    <name type="scientific">Amycolatopsis tucumanensis</name>
    <dbReference type="NCBI Taxonomy" id="401106"/>
    <lineage>
        <taxon>Bacteria</taxon>
        <taxon>Bacillati</taxon>
        <taxon>Actinomycetota</taxon>
        <taxon>Actinomycetes</taxon>
        <taxon>Pseudonocardiales</taxon>
        <taxon>Pseudonocardiaceae</taxon>
        <taxon>Amycolatopsis</taxon>
    </lineage>
</organism>
<gene>
    <name evidence="8" type="ORF">GCM10022380_00660</name>
</gene>
<keyword evidence="4" id="KW-0255">Endonuclease</keyword>
<dbReference type="Gene3D" id="3.30.920.30">
    <property type="entry name" value="Hypothetical protein"/>
    <property type="match status" value="1"/>
</dbReference>
<reference evidence="9" key="1">
    <citation type="journal article" date="2019" name="Int. J. Syst. Evol. Microbiol.">
        <title>The Global Catalogue of Microorganisms (GCM) 10K type strain sequencing project: providing services to taxonomists for standard genome sequencing and annotation.</title>
        <authorList>
            <consortium name="The Broad Institute Genomics Platform"/>
            <consortium name="The Broad Institute Genome Sequencing Center for Infectious Disease"/>
            <person name="Wu L."/>
            <person name="Ma J."/>
        </authorList>
    </citation>
    <scope>NUCLEOTIDE SEQUENCE [LARGE SCALE GENOMIC DNA]</scope>
    <source>
        <strain evidence="9">JCM 17017</strain>
    </source>
</reference>
<evidence type="ECO:0000256" key="7">
    <source>
        <dbReference type="ARBA" id="ARBA00023016"/>
    </source>
</evidence>
<comment type="similarity">
    <text evidence="1">Belongs to the HicA mRNA interferase family.</text>
</comment>
<keyword evidence="2" id="KW-1277">Toxin-antitoxin system</keyword>
<dbReference type="RefSeq" id="WP_237338006.1">
    <property type="nucleotide sequence ID" value="NZ_BAABCM010000001.1"/>
</dbReference>
<keyword evidence="7" id="KW-0346">Stress response</keyword>
<dbReference type="EMBL" id="BAABCM010000001">
    <property type="protein sequence ID" value="GAA3788416.1"/>
    <property type="molecule type" value="Genomic_DNA"/>
</dbReference>
<dbReference type="Pfam" id="PF07927">
    <property type="entry name" value="HicA_toxin"/>
    <property type="match status" value="1"/>
</dbReference>
<evidence type="ECO:0000313" key="9">
    <source>
        <dbReference type="Proteomes" id="UP001501624"/>
    </source>
</evidence>
<keyword evidence="3" id="KW-0540">Nuclease</keyword>
<dbReference type="SUPFAM" id="SSF54786">
    <property type="entry name" value="YcfA/nrd intein domain"/>
    <property type="match status" value="1"/>
</dbReference>
<evidence type="ECO:0000256" key="4">
    <source>
        <dbReference type="ARBA" id="ARBA00022759"/>
    </source>
</evidence>
<keyword evidence="6" id="KW-0694">RNA-binding</keyword>
<evidence type="ECO:0000256" key="6">
    <source>
        <dbReference type="ARBA" id="ARBA00022884"/>
    </source>
</evidence>
<evidence type="ECO:0000256" key="3">
    <source>
        <dbReference type="ARBA" id="ARBA00022722"/>
    </source>
</evidence>
<proteinExistence type="inferred from homology"/>
<protein>
    <recommendedName>
        <fullName evidence="10">Addiction module toxin, HicA family</fullName>
    </recommendedName>
</protein>
<name>A0ABP7HC74_9PSEU</name>
<evidence type="ECO:0000313" key="8">
    <source>
        <dbReference type="EMBL" id="GAA3788416.1"/>
    </source>
</evidence>
<evidence type="ECO:0000256" key="1">
    <source>
        <dbReference type="ARBA" id="ARBA00006620"/>
    </source>
</evidence>
<accession>A0ABP7HC74</accession>
<comment type="caution">
    <text evidence="8">The sequence shown here is derived from an EMBL/GenBank/DDBJ whole genome shotgun (WGS) entry which is preliminary data.</text>
</comment>
<keyword evidence="9" id="KW-1185">Reference proteome</keyword>